<keyword evidence="2" id="KW-1185">Reference proteome</keyword>
<protein>
    <submittedName>
        <fullName evidence="1">Uncharacterized protein</fullName>
    </submittedName>
</protein>
<name>A0ABQ8SH93_PERAM</name>
<proteinExistence type="predicted"/>
<dbReference type="Proteomes" id="UP001148838">
    <property type="component" value="Unassembled WGS sequence"/>
</dbReference>
<dbReference type="EMBL" id="JAJSOF020000027">
    <property type="protein sequence ID" value="KAJ4433509.1"/>
    <property type="molecule type" value="Genomic_DNA"/>
</dbReference>
<sequence>MSEHVDFQVLRNGICIFRNKSVIFLVNGPDYFPSYFVRLIEKATRNPDRISRPQYLNRDKSSVLPKTRYILKLNNKDCCFNIILQKELVESLGEKKLPTEEVCVCNLFSVKTLTSYLRQYPKLSTSSEYRFIRIELHGSPVCAHLTECRQISDMVGLRPVSVTFVRQQFMCTSCSVQSISPSEVEEYTRAEYADMIFEYGYRYRPHCTSYVICL</sequence>
<accession>A0ABQ8SH93</accession>
<comment type="caution">
    <text evidence="1">The sequence shown here is derived from an EMBL/GenBank/DDBJ whole genome shotgun (WGS) entry which is preliminary data.</text>
</comment>
<reference evidence="1 2" key="1">
    <citation type="journal article" date="2022" name="Allergy">
        <title>Genome assembly and annotation of Periplaneta americana reveal a comprehensive cockroach allergen profile.</title>
        <authorList>
            <person name="Wang L."/>
            <person name="Xiong Q."/>
            <person name="Saelim N."/>
            <person name="Wang L."/>
            <person name="Nong W."/>
            <person name="Wan A.T."/>
            <person name="Shi M."/>
            <person name="Liu X."/>
            <person name="Cao Q."/>
            <person name="Hui J.H.L."/>
            <person name="Sookrung N."/>
            <person name="Leung T.F."/>
            <person name="Tungtrongchitr A."/>
            <person name="Tsui S.K.W."/>
        </authorList>
    </citation>
    <scope>NUCLEOTIDE SEQUENCE [LARGE SCALE GENOMIC DNA]</scope>
    <source>
        <strain evidence="1">PWHHKU_190912</strain>
    </source>
</reference>
<evidence type="ECO:0000313" key="1">
    <source>
        <dbReference type="EMBL" id="KAJ4433509.1"/>
    </source>
</evidence>
<organism evidence="1 2">
    <name type="scientific">Periplaneta americana</name>
    <name type="common">American cockroach</name>
    <name type="synonym">Blatta americana</name>
    <dbReference type="NCBI Taxonomy" id="6978"/>
    <lineage>
        <taxon>Eukaryota</taxon>
        <taxon>Metazoa</taxon>
        <taxon>Ecdysozoa</taxon>
        <taxon>Arthropoda</taxon>
        <taxon>Hexapoda</taxon>
        <taxon>Insecta</taxon>
        <taxon>Pterygota</taxon>
        <taxon>Neoptera</taxon>
        <taxon>Polyneoptera</taxon>
        <taxon>Dictyoptera</taxon>
        <taxon>Blattodea</taxon>
        <taxon>Blattoidea</taxon>
        <taxon>Blattidae</taxon>
        <taxon>Blattinae</taxon>
        <taxon>Periplaneta</taxon>
    </lineage>
</organism>
<evidence type="ECO:0000313" key="2">
    <source>
        <dbReference type="Proteomes" id="UP001148838"/>
    </source>
</evidence>
<gene>
    <name evidence="1" type="ORF">ANN_15818</name>
</gene>